<keyword evidence="3" id="KW-1185">Reference proteome</keyword>
<proteinExistence type="predicted"/>
<reference evidence="2 3" key="1">
    <citation type="submission" date="2018-06" db="EMBL/GenBank/DDBJ databases">
        <authorList>
            <consortium name="Pathogen Informatics"/>
            <person name="Doyle S."/>
        </authorList>
    </citation>
    <scope>NUCLEOTIDE SEQUENCE [LARGE SCALE GENOMIC DNA]</scope>
    <source>
        <strain evidence="2 3">NCTC12278</strain>
    </source>
</reference>
<accession>A0A2X3VMY1</accession>
<feature type="transmembrane region" description="Helical" evidence="1">
    <location>
        <begin position="69"/>
        <end position="89"/>
    </location>
</feature>
<name>A0A2X3VMY1_9STRE</name>
<keyword evidence="1" id="KW-1133">Transmembrane helix</keyword>
<gene>
    <name evidence="2" type="ORF">NCTC12278_01325</name>
</gene>
<dbReference type="EMBL" id="LS483343">
    <property type="protein sequence ID" value="SQF40748.1"/>
    <property type="molecule type" value="Genomic_DNA"/>
</dbReference>
<organism evidence="2 3">
    <name type="scientific">Streptococcus ferus</name>
    <dbReference type="NCBI Taxonomy" id="1345"/>
    <lineage>
        <taxon>Bacteria</taxon>
        <taxon>Bacillati</taxon>
        <taxon>Bacillota</taxon>
        <taxon>Bacilli</taxon>
        <taxon>Lactobacillales</taxon>
        <taxon>Streptococcaceae</taxon>
        <taxon>Streptococcus</taxon>
    </lineage>
</organism>
<sequence>MNKQSKWTFIIGMVITIGIWLFTPNSHPLWIKHTILGILSLYQIIIFIIFAKMKTPPKEEGHFGLTEKLYTLTLFLAMAIYIKGLWAILPFTWMTHLICGSCLFTMVLFFLYFAFKKVEERPDERFYADLSKAACLTLVVLLLGFLLLSVFTFFIPFTLQAGMILIFSAAMILIFDFAFFVFEKRGD</sequence>
<protein>
    <recommendedName>
        <fullName evidence="4">DUF3796 domain-containing protein</fullName>
    </recommendedName>
</protein>
<keyword evidence="1" id="KW-0812">Transmembrane</keyword>
<evidence type="ECO:0000256" key="1">
    <source>
        <dbReference type="SAM" id="Phobius"/>
    </source>
</evidence>
<dbReference type="OrthoDB" id="2217499at2"/>
<feature type="transmembrane region" description="Helical" evidence="1">
    <location>
        <begin position="135"/>
        <end position="155"/>
    </location>
</feature>
<feature type="transmembrane region" description="Helical" evidence="1">
    <location>
        <begin position="7"/>
        <end position="23"/>
    </location>
</feature>
<evidence type="ECO:0000313" key="2">
    <source>
        <dbReference type="EMBL" id="SQF40748.1"/>
    </source>
</evidence>
<keyword evidence="1" id="KW-0472">Membrane</keyword>
<evidence type="ECO:0008006" key="4">
    <source>
        <dbReference type="Google" id="ProtNLM"/>
    </source>
</evidence>
<evidence type="ECO:0000313" key="3">
    <source>
        <dbReference type="Proteomes" id="UP000249495"/>
    </source>
</evidence>
<feature type="transmembrane region" description="Helical" evidence="1">
    <location>
        <begin position="95"/>
        <end position="115"/>
    </location>
</feature>
<feature type="transmembrane region" description="Helical" evidence="1">
    <location>
        <begin position="29"/>
        <end position="49"/>
    </location>
</feature>
<dbReference type="KEGG" id="sfer:NCTC12278_01325"/>
<dbReference type="STRING" id="1123303.GCA_000372425_00844"/>
<dbReference type="Proteomes" id="UP000249495">
    <property type="component" value="Chromosome 1"/>
</dbReference>
<dbReference type="RefSeq" id="WP_018030173.1">
    <property type="nucleotide sequence ID" value="NZ_JBGXSR010000119.1"/>
</dbReference>
<dbReference type="AlphaFoldDB" id="A0A2X3VMY1"/>
<feature type="transmembrane region" description="Helical" evidence="1">
    <location>
        <begin position="161"/>
        <end position="182"/>
    </location>
</feature>